<proteinExistence type="predicted"/>
<dbReference type="AlphaFoldDB" id="A0A0D7CKZ3"/>
<dbReference type="PATRIC" id="fig|1240678.4.peg.3798"/>
<protein>
    <recommendedName>
        <fullName evidence="1">WYL domain-containing protein</fullName>
    </recommendedName>
</protein>
<accession>A0A0D7CKZ3</accession>
<dbReference type="Proteomes" id="UP000032458">
    <property type="component" value="Unassembled WGS sequence"/>
</dbReference>
<evidence type="ECO:0000313" key="3">
    <source>
        <dbReference type="Proteomes" id="UP000032458"/>
    </source>
</evidence>
<organism evidence="2 3">
    <name type="scientific">Streptomyces natalensis ATCC 27448</name>
    <dbReference type="NCBI Taxonomy" id="1240678"/>
    <lineage>
        <taxon>Bacteria</taxon>
        <taxon>Bacillati</taxon>
        <taxon>Actinomycetota</taxon>
        <taxon>Actinomycetes</taxon>
        <taxon>Kitasatosporales</taxon>
        <taxon>Streptomycetaceae</taxon>
        <taxon>Streptomyces</taxon>
    </lineage>
</organism>
<evidence type="ECO:0000259" key="1">
    <source>
        <dbReference type="Pfam" id="PF13280"/>
    </source>
</evidence>
<comment type="caution">
    <text evidence="2">The sequence shown here is derived from an EMBL/GenBank/DDBJ whole genome shotgun (WGS) entry which is preliminary data.</text>
</comment>
<gene>
    <name evidence="2" type="ORF">SNA_18040</name>
</gene>
<name>A0A0D7CKZ3_9ACTN</name>
<evidence type="ECO:0000313" key="2">
    <source>
        <dbReference type="EMBL" id="KIZ16884.1"/>
    </source>
</evidence>
<dbReference type="EMBL" id="JRKI01000026">
    <property type="protein sequence ID" value="KIZ16884.1"/>
    <property type="molecule type" value="Genomic_DNA"/>
</dbReference>
<keyword evidence="3" id="KW-1185">Reference proteome</keyword>
<reference evidence="2 3" key="1">
    <citation type="submission" date="2014-09" db="EMBL/GenBank/DDBJ databases">
        <title>Draft genome sequence of Streptomyces natalensis ATCC 27448, producer of the antifungal pimaricin.</title>
        <authorList>
            <person name="Mendes M.V."/>
            <person name="Beites T."/>
            <person name="Pires S."/>
            <person name="Santos C.L."/>
            <person name="Moradas-Ferreira P."/>
        </authorList>
    </citation>
    <scope>NUCLEOTIDE SEQUENCE [LARGE SCALE GENOMIC DNA]</scope>
    <source>
        <strain evidence="2 3">ATCC 27448</strain>
    </source>
</reference>
<sequence>MYRTVTTIRRTIRAALAATEAIARGALSRIFRLLADLFRAIDLDQVVEISYRKADGTESTRVIEPAELAATSTGAITVRGHDRMRGEDRTFRIDRIVNCRPAEVG</sequence>
<dbReference type="PROSITE" id="PS52050">
    <property type="entry name" value="WYL"/>
    <property type="match status" value="1"/>
</dbReference>
<dbReference type="Pfam" id="PF13280">
    <property type="entry name" value="WYL"/>
    <property type="match status" value="1"/>
</dbReference>
<feature type="domain" description="WYL" evidence="1">
    <location>
        <begin position="33"/>
        <end position="100"/>
    </location>
</feature>
<dbReference type="InterPro" id="IPR026881">
    <property type="entry name" value="WYL_dom"/>
</dbReference>
<dbReference type="RefSeq" id="WP_030064876.1">
    <property type="nucleotide sequence ID" value="NZ_JRKI01000026.1"/>
</dbReference>